<evidence type="ECO:0000256" key="9">
    <source>
        <dbReference type="ARBA" id="ARBA00023242"/>
    </source>
</evidence>
<dbReference type="Proteomes" id="UP000792457">
    <property type="component" value="Unassembled WGS sequence"/>
</dbReference>
<gene>
    <name evidence="13" type="ORF">J437_LFUL013298</name>
</gene>
<keyword evidence="2" id="KW-0479">Metal-binding</keyword>
<evidence type="ECO:0000313" key="13">
    <source>
        <dbReference type="EMBL" id="KAG8233107.1"/>
    </source>
</evidence>
<evidence type="ECO:0000256" key="3">
    <source>
        <dbReference type="ARBA" id="ARBA00022737"/>
    </source>
</evidence>
<feature type="region of interest" description="Disordered" evidence="11">
    <location>
        <begin position="101"/>
        <end position="133"/>
    </location>
</feature>
<dbReference type="PANTHER" id="PTHR23235">
    <property type="entry name" value="KRUEPPEL-LIKE TRANSCRIPTION FACTOR"/>
    <property type="match status" value="1"/>
</dbReference>
<dbReference type="PANTHER" id="PTHR23235:SF120">
    <property type="entry name" value="KRUPPEL-LIKE FACTOR 15"/>
    <property type="match status" value="1"/>
</dbReference>
<keyword evidence="5" id="KW-0862">Zinc</keyword>
<evidence type="ECO:0000313" key="14">
    <source>
        <dbReference type="Proteomes" id="UP000792457"/>
    </source>
</evidence>
<feature type="domain" description="C2H2-type" evidence="12">
    <location>
        <begin position="240"/>
        <end position="267"/>
    </location>
</feature>
<evidence type="ECO:0000256" key="10">
    <source>
        <dbReference type="PROSITE-ProRule" id="PRU00042"/>
    </source>
</evidence>
<dbReference type="Gene3D" id="3.40.1800.20">
    <property type="match status" value="1"/>
</dbReference>
<dbReference type="FunFam" id="3.30.160.60:FF:001289">
    <property type="entry name" value="Zinc finger protein 574"/>
    <property type="match status" value="1"/>
</dbReference>
<dbReference type="Gene3D" id="3.30.160.60">
    <property type="entry name" value="Classic Zinc Finger"/>
    <property type="match status" value="4"/>
</dbReference>
<evidence type="ECO:0000256" key="11">
    <source>
        <dbReference type="SAM" id="MobiDB-lite"/>
    </source>
</evidence>
<reference evidence="13" key="2">
    <citation type="submission" date="2017-10" db="EMBL/GenBank/DDBJ databases">
        <title>Ladona fulva Genome sequencing and assembly.</title>
        <authorList>
            <person name="Murali S."/>
            <person name="Richards S."/>
            <person name="Bandaranaike D."/>
            <person name="Bellair M."/>
            <person name="Blankenburg K."/>
            <person name="Chao H."/>
            <person name="Dinh H."/>
            <person name="Doddapaneni H."/>
            <person name="Dugan-Rocha S."/>
            <person name="Elkadiri S."/>
            <person name="Gnanaolivu R."/>
            <person name="Hernandez B."/>
            <person name="Skinner E."/>
            <person name="Javaid M."/>
            <person name="Lee S."/>
            <person name="Li M."/>
            <person name="Ming W."/>
            <person name="Munidasa M."/>
            <person name="Muniz J."/>
            <person name="Nguyen L."/>
            <person name="Hughes D."/>
            <person name="Osuji N."/>
            <person name="Pu L.-L."/>
            <person name="Puazo M."/>
            <person name="Qu C."/>
            <person name="Quiroz J."/>
            <person name="Raj R."/>
            <person name="Weissenberger G."/>
            <person name="Xin Y."/>
            <person name="Zou X."/>
            <person name="Han Y."/>
            <person name="Worley K."/>
            <person name="Muzny D."/>
            <person name="Gibbs R."/>
        </authorList>
    </citation>
    <scope>NUCLEOTIDE SEQUENCE</scope>
    <source>
        <strain evidence="13">Sampled in the wild</strain>
    </source>
</reference>
<evidence type="ECO:0000256" key="6">
    <source>
        <dbReference type="ARBA" id="ARBA00023015"/>
    </source>
</evidence>
<reference evidence="13" key="1">
    <citation type="submission" date="2013-04" db="EMBL/GenBank/DDBJ databases">
        <authorList>
            <person name="Qu J."/>
            <person name="Murali S.C."/>
            <person name="Bandaranaike D."/>
            <person name="Bellair M."/>
            <person name="Blankenburg K."/>
            <person name="Chao H."/>
            <person name="Dinh H."/>
            <person name="Doddapaneni H."/>
            <person name="Downs B."/>
            <person name="Dugan-Rocha S."/>
            <person name="Elkadiri S."/>
            <person name="Gnanaolivu R.D."/>
            <person name="Hernandez B."/>
            <person name="Javaid M."/>
            <person name="Jayaseelan J.C."/>
            <person name="Lee S."/>
            <person name="Li M."/>
            <person name="Ming W."/>
            <person name="Munidasa M."/>
            <person name="Muniz J."/>
            <person name="Nguyen L."/>
            <person name="Ongeri F."/>
            <person name="Osuji N."/>
            <person name="Pu L.-L."/>
            <person name="Puazo M."/>
            <person name="Qu C."/>
            <person name="Quiroz J."/>
            <person name="Raj R."/>
            <person name="Weissenberger G."/>
            <person name="Xin Y."/>
            <person name="Zou X."/>
            <person name="Han Y."/>
            <person name="Richards S."/>
            <person name="Worley K."/>
            <person name="Muzny D."/>
            <person name="Gibbs R."/>
        </authorList>
    </citation>
    <scope>NUCLEOTIDE SEQUENCE</scope>
    <source>
        <strain evidence="13">Sampled in the wild</strain>
    </source>
</reference>
<sequence length="295" mass="33960">MTVLPPYGTLVPLIRWSIENRNDPNDHSNSQRSQRGQLVDNLPFYEIINYVYDLKITPNDGFPERICENCFSAVMTFKVYKANAHKAKLELLRRKQKVNNVSVKEERVDQRNRSDEDTSSNDRGSRDGAQDSGSFLSNEVENFNSAEILSIVKVESTDEVENGMQEPLVEVETYEPSKDASRTHQCQYCKKIFHRKSHLTGHLVTHTGEKAFECHICKKRFSIKGNLLMHLRIHSGNKPFSCDVCSKRFSQKSTLQSHLITHTSARPFSCHVCEKTFTFNSSLRKHLKRHKKDAD</sequence>
<dbReference type="EMBL" id="KZ308687">
    <property type="protein sequence ID" value="KAG8233107.1"/>
    <property type="molecule type" value="Genomic_DNA"/>
</dbReference>
<dbReference type="SUPFAM" id="SSF57716">
    <property type="entry name" value="Glucocorticoid receptor-like (DNA-binding domain)"/>
    <property type="match status" value="1"/>
</dbReference>
<dbReference type="FunFam" id="3.30.160.60:FF:000045">
    <property type="entry name" value="ZFP69 zinc finger protein B"/>
    <property type="match status" value="1"/>
</dbReference>
<dbReference type="FunFam" id="3.30.160.60:FF:000671">
    <property type="entry name" value="Zinc finger protein 26"/>
    <property type="match status" value="1"/>
</dbReference>
<keyword evidence="8" id="KW-0804">Transcription</keyword>
<protein>
    <recommendedName>
        <fullName evidence="12">C2H2-type domain-containing protein</fullName>
    </recommendedName>
</protein>
<dbReference type="PROSITE" id="PS00028">
    <property type="entry name" value="ZINC_FINGER_C2H2_1"/>
    <property type="match status" value="4"/>
</dbReference>
<keyword evidence="7" id="KW-0238">DNA-binding</keyword>
<dbReference type="GO" id="GO:0005634">
    <property type="term" value="C:nucleus"/>
    <property type="evidence" value="ECO:0007669"/>
    <property type="project" value="UniProtKB-SubCell"/>
</dbReference>
<evidence type="ECO:0000256" key="5">
    <source>
        <dbReference type="ARBA" id="ARBA00022833"/>
    </source>
</evidence>
<feature type="domain" description="C2H2-type" evidence="12">
    <location>
        <begin position="212"/>
        <end position="239"/>
    </location>
</feature>
<proteinExistence type="predicted"/>
<feature type="compositionally biased region" description="Basic and acidic residues" evidence="11">
    <location>
        <begin position="103"/>
        <end position="116"/>
    </location>
</feature>
<evidence type="ECO:0000256" key="1">
    <source>
        <dbReference type="ARBA" id="ARBA00004123"/>
    </source>
</evidence>
<keyword evidence="9" id="KW-0539">Nucleus</keyword>
<keyword evidence="4 10" id="KW-0863">Zinc-finger</keyword>
<accession>A0A8K0P4S8</accession>
<dbReference type="PROSITE" id="PS50157">
    <property type="entry name" value="ZINC_FINGER_C2H2_2"/>
    <property type="match status" value="4"/>
</dbReference>
<dbReference type="FunFam" id="3.30.160.60:FF:000264">
    <property type="entry name" value="Zinc finger protein 236"/>
    <property type="match status" value="1"/>
</dbReference>
<evidence type="ECO:0000259" key="12">
    <source>
        <dbReference type="PROSITE" id="PS50157"/>
    </source>
</evidence>
<comment type="caution">
    <text evidence="13">The sequence shown here is derived from an EMBL/GenBank/DDBJ whole genome shotgun (WGS) entry which is preliminary data.</text>
</comment>
<evidence type="ECO:0000256" key="8">
    <source>
        <dbReference type="ARBA" id="ARBA00023163"/>
    </source>
</evidence>
<dbReference type="Pfam" id="PF00096">
    <property type="entry name" value="zf-C2H2"/>
    <property type="match status" value="3"/>
</dbReference>
<name>A0A8K0P4S8_LADFU</name>
<evidence type="ECO:0000256" key="4">
    <source>
        <dbReference type="ARBA" id="ARBA00022771"/>
    </source>
</evidence>
<dbReference type="SMART" id="SM00355">
    <property type="entry name" value="ZnF_C2H2"/>
    <property type="match status" value="4"/>
</dbReference>
<dbReference type="GO" id="GO:0008270">
    <property type="term" value="F:zinc ion binding"/>
    <property type="evidence" value="ECO:0007669"/>
    <property type="project" value="UniProtKB-KW"/>
</dbReference>
<dbReference type="AlphaFoldDB" id="A0A8K0P4S8"/>
<evidence type="ECO:0000256" key="7">
    <source>
        <dbReference type="ARBA" id="ARBA00023125"/>
    </source>
</evidence>
<organism evidence="13 14">
    <name type="scientific">Ladona fulva</name>
    <name type="common">Scarce chaser dragonfly</name>
    <name type="synonym">Libellula fulva</name>
    <dbReference type="NCBI Taxonomy" id="123851"/>
    <lineage>
        <taxon>Eukaryota</taxon>
        <taxon>Metazoa</taxon>
        <taxon>Ecdysozoa</taxon>
        <taxon>Arthropoda</taxon>
        <taxon>Hexapoda</taxon>
        <taxon>Insecta</taxon>
        <taxon>Pterygota</taxon>
        <taxon>Palaeoptera</taxon>
        <taxon>Odonata</taxon>
        <taxon>Epiprocta</taxon>
        <taxon>Anisoptera</taxon>
        <taxon>Libelluloidea</taxon>
        <taxon>Libellulidae</taxon>
        <taxon>Ladona</taxon>
    </lineage>
</organism>
<dbReference type="GO" id="GO:0000981">
    <property type="term" value="F:DNA-binding transcription factor activity, RNA polymerase II-specific"/>
    <property type="evidence" value="ECO:0007669"/>
    <property type="project" value="TreeGrafter"/>
</dbReference>
<dbReference type="OrthoDB" id="8113227at2759"/>
<feature type="domain" description="C2H2-type" evidence="12">
    <location>
        <begin position="268"/>
        <end position="295"/>
    </location>
</feature>
<keyword evidence="3" id="KW-0677">Repeat</keyword>
<comment type="subcellular location">
    <subcellularLocation>
        <location evidence="1">Nucleus</location>
    </subcellularLocation>
</comment>
<dbReference type="InterPro" id="IPR013087">
    <property type="entry name" value="Znf_C2H2_type"/>
</dbReference>
<keyword evidence="14" id="KW-1185">Reference proteome</keyword>
<dbReference type="SUPFAM" id="SSF57667">
    <property type="entry name" value="beta-beta-alpha zinc fingers"/>
    <property type="match status" value="2"/>
</dbReference>
<feature type="domain" description="C2H2-type" evidence="12">
    <location>
        <begin position="184"/>
        <end position="211"/>
    </location>
</feature>
<dbReference type="GO" id="GO:0000978">
    <property type="term" value="F:RNA polymerase II cis-regulatory region sequence-specific DNA binding"/>
    <property type="evidence" value="ECO:0007669"/>
    <property type="project" value="TreeGrafter"/>
</dbReference>
<dbReference type="InterPro" id="IPR036236">
    <property type="entry name" value="Znf_C2H2_sf"/>
</dbReference>
<evidence type="ECO:0000256" key="2">
    <source>
        <dbReference type="ARBA" id="ARBA00022723"/>
    </source>
</evidence>
<keyword evidence="6" id="KW-0805">Transcription regulation</keyword>